<comment type="caution">
    <text evidence="6">The sequence shown here is derived from an EMBL/GenBank/DDBJ whole genome shotgun (WGS) entry which is preliminary data.</text>
</comment>
<sequence length="198" mass="22226">MNKGKQSQTSNRRNNKKQVLRRQIRHTAFKLFAEHGFDEFTVEQIAEAADVSAMTFYRHFGTQQGVVSGMVWNADLRDAIAAALESENSSDEIEVILASIYSELDEWVEDLSSRVQLIDGSEALLDALWQQTRFWVDDIVEHLESATPLIHRVQARAIVGAILEAILAWPTQDGFPSAESLKTTTRLALETALKTVQP</sequence>
<evidence type="ECO:0000259" key="5">
    <source>
        <dbReference type="PROSITE" id="PS50977"/>
    </source>
</evidence>
<dbReference type="PANTHER" id="PTHR30055:SF234">
    <property type="entry name" value="HTH-TYPE TRANSCRIPTIONAL REGULATOR BETI"/>
    <property type="match status" value="1"/>
</dbReference>
<keyword evidence="7" id="KW-1185">Reference proteome</keyword>
<dbReference type="PANTHER" id="PTHR30055">
    <property type="entry name" value="HTH-TYPE TRANSCRIPTIONAL REGULATOR RUTR"/>
    <property type="match status" value="1"/>
</dbReference>
<gene>
    <name evidence="6" type="ORF">GCM10007359_00440</name>
</gene>
<organism evidence="6 7">
    <name type="scientific">Rothia aerolata</name>
    <dbReference type="NCBI Taxonomy" id="1812262"/>
    <lineage>
        <taxon>Bacteria</taxon>
        <taxon>Bacillati</taxon>
        <taxon>Actinomycetota</taxon>
        <taxon>Actinomycetes</taxon>
        <taxon>Micrococcales</taxon>
        <taxon>Micrococcaceae</taxon>
        <taxon>Rothia</taxon>
    </lineage>
</organism>
<evidence type="ECO:0000313" key="7">
    <source>
        <dbReference type="Proteomes" id="UP000600171"/>
    </source>
</evidence>
<dbReference type="SUPFAM" id="SSF46689">
    <property type="entry name" value="Homeodomain-like"/>
    <property type="match status" value="1"/>
</dbReference>
<protein>
    <recommendedName>
        <fullName evidence="5">HTH tetR-type domain-containing protein</fullName>
    </recommendedName>
</protein>
<keyword evidence="2 4" id="KW-0238">DNA-binding</keyword>
<name>A0A917MPM8_9MICC</name>
<dbReference type="InterPro" id="IPR009057">
    <property type="entry name" value="Homeodomain-like_sf"/>
</dbReference>
<dbReference type="PROSITE" id="PS50977">
    <property type="entry name" value="HTH_TETR_2"/>
    <property type="match status" value="1"/>
</dbReference>
<proteinExistence type="predicted"/>
<feature type="DNA-binding region" description="H-T-H motif" evidence="4">
    <location>
        <begin position="41"/>
        <end position="60"/>
    </location>
</feature>
<feature type="domain" description="HTH tetR-type" evidence="5">
    <location>
        <begin position="18"/>
        <end position="78"/>
    </location>
</feature>
<dbReference type="Pfam" id="PF00440">
    <property type="entry name" value="TetR_N"/>
    <property type="match status" value="1"/>
</dbReference>
<dbReference type="Gene3D" id="1.10.357.10">
    <property type="entry name" value="Tetracycline Repressor, domain 2"/>
    <property type="match status" value="1"/>
</dbReference>
<evidence type="ECO:0000313" key="6">
    <source>
        <dbReference type="EMBL" id="GGH56389.1"/>
    </source>
</evidence>
<dbReference type="EMBL" id="BMDC01000001">
    <property type="protein sequence ID" value="GGH56389.1"/>
    <property type="molecule type" value="Genomic_DNA"/>
</dbReference>
<evidence type="ECO:0000256" key="3">
    <source>
        <dbReference type="ARBA" id="ARBA00023163"/>
    </source>
</evidence>
<dbReference type="InterPro" id="IPR050109">
    <property type="entry name" value="HTH-type_TetR-like_transc_reg"/>
</dbReference>
<keyword evidence="3" id="KW-0804">Transcription</keyword>
<dbReference type="RefSeq" id="WP_188358344.1">
    <property type="nucleotide sequence ID" value="NZ_BMDC01000001.1"/>
</dbReference>
<dbReference type="AlphaFoldDB" id="A0A917MPM8"/>
<keyword evidence="1" id="KW-0805">Transcription regulation</keyword>
<evidence type="ECO:0000256" key="2">
    <source>
        <dbReference type="ARBA" id="ARBA00023125"/>
    </source>
</evidence>
<dbReference type="GO" id="GO:0003700">
    <property type="term" value="F:DNA-binding transcription factor activity"/>
    <property type="evidence" value="ECO:0007669"/>
    <property type="project" value="TreeGrafter"/>
</dbReference>
<evidence type="ECO:0000256" key="4">
    <source>
        <dbReference type="PROSITE-ProRule" id="PRU00335"/>
    </source>
</evidence>
<reference evidence="6 7" key="1">
    <citation type="journal article" date="2014" name="Int. J. Syst. Evol. Microbiol.">
        <title>Complete genome sequence of Corynebacterium casei LMG S-19264T (=DSM 44701T), isolated from a smear-ripened cheese.</title>
        <authorList>
            <consortium name="US DOE Joint Genome Institute (JGI-PGF)"/>
            <person name="Walter F."/>
            <person name="Albersmeier A."/>
            <person name="Kalinowski J."/>
            <person name="Ruckert C."/>
        </authorList>
    </citation>
    <scope>NUCLEOTIDE SEQUENCE [LARGE SCALE GENOMIC DNA]</scope>
    <source>
        <strain evidence="6 7">CCM 8669</strain>
    </source>
</reference>
<accession>A0A917MPM8</accession>
<evidence type="ECO:0000256" key="1">
    <source>
        <dbReference type="ARBA" id="ARBA00023015"/>
    </source>
</evidence>
<dbReference type="InterPro" id="IPR001647">
    <property type="entry name" value="HTH_TetR"/>
</dbReference>
<dbReference type="GO" id="GO:0000976">
    <property type="term" value="F:transcription cis-regulatory region binding"/>
    <property type="evidence" value="ECO:0007669"/>
    <property type="project" value="TreeGrafter"/>
</dbReference>
<dbReference type="PRINTS" id="PR00455">
    <property type="entry name" value="HTHTETR"/>
</dbReference>
<dbReference type="Proteomes" id="UP000600171">
    <property type="component" value="Unassembled WGS sequence"/>
</dbReference>